<name>X0T8Q0_9ZZZZ</name>
<dbReference type="AlphaFoldDB" id="X0T8Q0"/>
<feature type="coiled-coil region" evidence="1">
    <location>
        <begin position="196"/>
        <end position="242"/>
    </location>
</feature>
<evidence type="ECO:0000313" key="2">
    <source>
        <dbReference type="EMBL" id="GAF89579.1"/>
    </source>
</evidence>
<reference evidence="2" key="1">
    <citation type="journal article" date="2014" name="Front. Microbiol.">
        <title>High frequency of phylogenetically diverse reductive dehalogenase-homologous genes in deep subseafloor sedimentary metagenomes.</title>
        <authorList>
            <person name="Kawai M."/>
            <person name="Futagami T."/>
            <person name="Toyoda A."/>
            <person name="Takaki Y."/>
            <person name="Nishi S."/>
            <person name="Hori S."/>
            <person name="Arai W."/>
            <person name="Tsubouchi T."/>
            <person name="Morono Y."/>
            <person name="Uchiyama I."/>
            <person name="Ito T."/>
            <person name="Fujiyama A."/>
            <person name="Inagaki F."/>
            <person name="Takami H."/>
        </authorList>
    </citation>
    <scope>NUCLEOTIDE SEQUENCE</scope>
    <source>
        <strain evidence="2">Expedition CK06-06</strain>
    </source>
</reference>
<keyword evidence="1" id="KW-0175">Coiled coil</keyword>
<sequence>KIASARGVTAPAVVEVAEKAEADKAEAAAQVEAVGDTDFIRVSEEHEQFHTEQRYAEIIEGIGKALGLPLVDGMYDLRGAARDAPGRKIEKTMQRTDDRGKKKTVTISITKDGIFKIVDPEIVEGHAGRKRLAVYAKDDASAEHELAELNGWIKFAVAVGGGRVTREQILNREVNLSLFLREYMNADVGQYIKVKLMELQLHRDGLKAELAQAQKDKNEARVERLKEALQKQDLEIADAKSNIGLAALTQEFLIFKGSMEMLPDFIIKSTGGEQPTVSSILAGKGLRNRAGGYKLNMTRPLMSLCDALIENPGELSNEEI</sequence>
<feature type="non-terminal residue" evidence="2">
    <location>
        <position position="1"/>
    </location>
</feature>
<dbReference type="EMBL" id="BARS01010085">
    <property type="protein sequence ID" value="GAF89579.1"/>
    <property type="molecule type" value="Genomic_DNA"/>
</dbReference>
<feature type="non-terminal residue" evidence="2">
    <location>
        <position position="320"/>
    </location>
</feature>
<accession>X0T8Q0</accession>
<protein>
    <submittedName>
        <fullName evidence="2">Uncharacterized protein</fullName>
    </submittedName>
</protein>
<proteinExistence type="predicted"/>
<gene>
    <name evidence="2" type="ORF">S01H1_18801</name>
</gene>
<comment type="caution">
    <text evidence="2">The sequence shown here is derived from an EMBL/GenBank/DDBJ whole genome shotgun (WGS) entry which is preliminary data.</text>
</comment>
<evidence type="ECO:0000256" key="1">
    <source>
        <dbReference type="SAM" id="Coils"/>
    </source>
</evidence>
<organism evidence="2">
    <name type="scientific">marine sediment metagenome</name>
    <dbReference type="NCBI Taxonomy" id="412755"/>
    <lineage>
        <taxon>unclassified sequences</taxon>
        <taxon>metagenomes</taxon>
        <taxon>ecological metagenomes</taxon>
    </lineage>
</organism>